<keyword evidence="2" id="KW-0732">Signal</keyword>
<proteinExistence type="predicted"/>
<organism evidence="3 4">
    <name type="scientific">Tistrella arctica</name>
    <dbReference type="NCBI Taxonomy" id="3133430"/>
    <lineage>
        <taxon>Bacteria</taxon>
        <taxon>Pseudomonadati</taxon>
        <taxon>Pseudomonadota</taxon>
        <taxon>Alphaproteobacteria</taxon>
        <taxon>Geminicoccales</taxon>
        <taxon>Geminicoccaceae</taxon>
        <taxon>Tistrella</taxon>
    </lineage>
</organism>
<feature type="chain" id="PRO_5046631591" evidence="2">
    <location>
        <begin position="22"/>
        <end position="290"/>
    </location>
</feature>
<keyword evidence="4" id="KW-1185">Reference proteome</keyword>
<accession>A0ABU9YRM1</accession>
<evidence type="ECO:0000313" key="4">
    <source>
        <dbReference type="Proteomes" id="UP001413721"/>
    </source>
</evidence>
<evidence type="ECO:0000313" key="3">
    <source>
        <dbReference type="EMBL" id="MEN2991322.1"/>
    </source>
</evidence>
<feature type="signal peptide" evidence="2">
    <location>
        <begin position="1"/>
        <end position="21"/>
    </location>
</feature>
<feature type="compositionally biased region" description="Pro residues" evidence="1">
    <location>
        <begin position="273"/>
        <end position="290"/>
    </location>
</feature>
<dbReference type="RefSeq" id="WP_345938422.1">
    <property type="nucleotide sequence ID" value="NZ_JBBKTW010000010.1"/>
</dbReference>
<dbReference type="SUPFAM" id="SSF53850">
    <property type="entry name" value="Periplasmic binding protein-like II"/>
    <property type="match status" value="1"/>
</dbReference>
<evidence type="ECO:0000256" key="1">
    <source>
        <dbReference type="SAM" id="MobiDB-lite"/>
    </source>
</evidence>
<dbReference type="Proteomes" id="UP001413721">
    <property type="component" value="Unassembled WGS sequence"/>
</dbReference>
<evidence type="ECO:0000256" key="2">
    <source>
        <dbReference type="SAM" id="SignalP"/>
    </source>
</evidence>
<protein>
    <submittedName>
        <fullName evidence="3">ABC transporter substrate-binding protein</fullName>
    </submittedName>
</protein>
<reference evidence="3 4" key="1">
    <citation type="submission" date="2024-03" db="EMBL/GenBank/DDBJ databases">
        <title>High-quality draft genome sequencing of Tistrella sp. BH-R2-4.</title>
        <authorList>
            <person name="Dong C."/>
        </authorList>
    </citation>
    <scope>NUCLEOTIDE SEQUENCE [LARGE SCALE GENOMIC DNA]</scope>
    <source>
        <strain evidence="3 4">BH-R2-4</strain>
    </source>
</reference>
<comment type="caution">
    <text evidence="3">The sequence shown here is derived from an EMBL/GenBank/DDBJ whole genome shotgun (WGS) entry which is preliminary data.</text>
</comment>
<dbReference type="Gene3D" id="3.40.190.10">
    <property type="entry name" value="Periplasmic binding protein-like II"/>
    <property type="match status" value="2"/>
</dbReference>
<gene>
    <name evidence="3" type="ORF">WG926_23620</name>
</gene>
<feature type="region of interest" description="Disordered" evidence="1">
    <location>
        <begin position="263"/>
        <end position="290"/>
    </location>
</feature>
<sequence length="290" mass="31664">MARFLAVMLVAVSGHVASALAADTVASRRDVPIGGYQFPPYVEMDIGGGPATGLIIDTIAVLNAAQDRWNFVFVPTTPARRYQDYAAGRFDLLLFEKMAWGWSAAGIVMETSRTIAEDGDVYIARAEPGRDESWFDDIASRRIAAILGYNYRFADFQNDPTELRKRFDIALVNDTAAVIALVLRGRVDTGVVTKSHLERYLQQHPDDRERVLVSARFDQTNDLKVLGRPGTTPSADTVFGLLADLQRQGRLAPLWQAYGLAPMPLDKGGQTPTPTPPVVPPSPAAAPAPR</sequence>
<name>A0ABU9YRM1_9PROT</name>
<dbReference type="EMBL" id="JBBKTW010000010">
    <property type="protein sequence ID" value="MEN2991322.1"/>
    <property type="molecule type" value="Genomic_DNA"/>
</dbReference>